<dbReference type="AlphaFoldDB" id="A0A835KWS0"/>
<dbReference type="EMBL" id="JACEFO010000338">
    <property type="protein sequence ID" value="KAF8774938.1"/>
    <property type="molecule type" value="Genomic_DNA"/>
</dbReference>
<dbReference type="OrthoDB" id="2516at2759"/>
<evidence type="ECO:0000313" key="3">
    <source>
        <dbReference type="Proteomes" id="UP000636709"/>
    </source>
</evidence>
<name>A0A835KWS0_9POAL</name>
<keyword evidence="3" id="KW-1185">Reference proteome</keyword>
<evidence type="ECO:0000256" key="1">
    <source>
        <dbReference type="SAM" id="MobiDB-lite"/>
    </source>
</evidence>
<comment type="caution">
    <text evidence="2">The sequence shown here is derived from an EMBL/GenBank/DDBJ whole genome shotgun (WGS) entry which is preliminary data.</text>
</comment>
<protein>
    <submittedName>
        <fullName evidence="2">Uncharacterized protein</fullName>
    </submittedName>
</protein>
<gene>
    <name evidence="2" type="ORF">HU200_004982</name>
</gene>
<sequence>MFRRAGAVVQRRRAGQQRAGAVVQLRRRSSGCGATATTATARQCRLAILSFRPYPPTAARGRSRPPRCSPSIRREPSRRKKTTATLSFLTQSRTYSARPHRLSATGALPSAWSTITIRHALHPGPWRPATAAMLYNVGLGFGNMRNITLHAVHSCSKIDMELYTFHLSIGLDVDSAAPANLEKLYGKEITVADQDMVEERIDQVLLQAAGI</sequence>
<organism evidence="2 3">
    <name type="scientific">Digitaria exilis</name>
    <dbReference type="NCBI Taxonomy" id="1010633"/>
    <lineage>
        <taxon>Eukaryota</taxon>
        <taxon>Viridiplantae</taxon>
        <taxon>Streptophyta</taxon>
        <taxon>Embryophyta</taxon>
        <taxon>Tracheophyta</taxon>
        <taxon>Spermatophyta</taxon>
        <taxon>Magnoliopsida</taxon>
        <taxon>Liliopsida</taxon>
        <taxon>Poales</taxon>
        <taxon>Poaceae</taxon>
        <taxon>PACMAD clade</taxon>
        <taxon>Panicoideae</taxon>
        <taxon>Panicodae</taxon>
        <taxon>Paniceae</taxon>
        <taxon>Anthephorinae</taxon>
        <taxon>Digitaria</taxon>
    </lineage>
</organism>
<feature type="region of interest" description="Disordered" evidence="1">
    <location>
        <begin position="55"/>
        <end position="83"/>
    </location>
</feature>
<evidence type="ECO:0000313" key="2">
    <source>
        <dbReference type="EMBL" id="KAF8774938.1"/>
    </source>
</evidence>
<dbReference type="Gene3D" id="3.40.1010.10">
    <property type="entry name" value="Cobalt-precorrin-4 Transmethylase, Domain 1"/>
    <property type="match status" value="1"/>
</dbReference>
<dbReference type="GO" id="GO:0008168">
    <property type="term" value="F:methyltransferase activity"/>
    <property type="evidence" value="ECO:0007669"/>
    <property type="project" value="InterPro"/>
</dbReference>
<accession>A0A835KWS0</accession>
<dbReference type="InterPro" id="IPR014777">
    <property type="entry name" value="4pyrrole_Mease_sub1"/>
</dbReference>
<reference evidence="2" key="1">
    <citation type="submission" date="2020-07" db="EMBL/GenBank/DDBJ databases">
        <title>Genome sequence and genetic diversity analysis of an under-domesticated orphan crop, white fonio (Digitaria exilis).</title>
        <authorList>
            <person name="Bennetzen J.L."/>
            <person name="Chen S."/>
            <person name="Ma X."/>
            <person name="Wang X."/>
            <person name="Yssel A.E.J."/>
            <person name="Chaluvadi S.R."/>
            <person name="Johnson M."/>
            <person name="Gangashetty P."/>
            <person name="Hamidou F."/>
            <person name="Sanogo M.D."/>
            <person name="Zwaenepoel A."/>
            <person name="Wallace J."/>
            <person name="Van De Peer Y."/>
            <person name="Van Deynze A."/>
        </authorList>
    </citation>
    <scope>NUCLEOTIDE SEQUENCE</scope>
    <source>
        <tissue evidence="2">Leaves</tissue>
    </source>
</reference>
<proteinExistence type="predicted"/>
<dbReference type="Proteomes" id="UP000636709">
    <property type="component" value="Unassembled WGS sequence"/>
</dbReference>